<organism evidence="1 2">
    <name type="scientific">Hymenobacter gummosus</name>
    <dbReference type="NCBI Taxonomy" id="1776032"/>
    <lineage>
        <taxon>Bacteria</taxon>
        <taxon>Pseudomonadati</taxon>
        <taxon>Bacteroidota</taxon>
        <taxon>Cytophagia</taxon>
        <taxon>Cytophagales</taxon>
        <taxon>Hymenobacteraceae</taxon>
        <taxon>Hymenobacter</taxon>
    </lineage>
</organism>
<proteinExistence type="predicted"/>
<evidence type="ECO:0000313" key="2">
    <source>
        <dbReference type="Proteomes" id="UP000282184"/>
    </source>
</evidence>
<keyword evidence="2" id="KW-1185">Reference proteome</keyword>
<dbReference type="OrthoDB" id="877984at2"/>
<comment type="caution">
    <text evidence="1">The sequence shown here is derived from an EMBL/GenBank/DDBJ whole genome shotgun (WGS) entry which is preliminary data.</text>
</comment>
<dbReference type="RefSeq" id="WP_126696409.1">
    <property type="nucleotide sequence ID" value="NZ_RXOF01000025.1"/>
</dbReference>
<evidence type="ECO:0000313" key="1">
    <source>
        <dbReference type="EMBL" id="RTQ44717.1"/>
    </source>
</evidence>
<sequence length="224" mass="26296">MKWILFCLSFLLMLAGCRDKPTAEAQDAFLANTRPDSVVLENGLGTVYLRVPRTYDTLFAWTSYSDCDGCDDIRYRFQSRKLPVYRESGFVHRFPIDSVNQLTIIHNTFFKTGIQSTKPHTTRLHDSLLNRWHQEVTKEKAAKKTDLLFGSFDTLEHINGRDFGIKAFWRFDSLRLLHINDFEASTDKLRFVYTLRTRQNDSTARHFQRDALRLLRTIRIRPGR</sequence>
<protein>
    <recommendedName>
        <fullName evidence="3">Lipoprotein</fullName>
    </recommendedName>
</protein>
<reference evidence="1 2" key="1">
    <citation type="submission" date="2018-12" db="EMBL/GenBank/DDBJ databases">
        <title>Hymenobacter gummosus sp. nov., isolated from a spring.</title>
        <authorList>
            <person name="Nie L."/>
        </authorList>
    </citation>
    <scope>NUCLEOTIDE SEQUENCE [LARGE SCALE GENOMIC DNA]</scope>
    <source>
        <strain evidence="1 2">KCTC 52166</strain>
    </source>
</reference>
<name>A0A431TUC7_9BACT</name>
<gene>
    <name evidence="1" type="ORF">EJV47_27380</name>
</gene>
<dbReference type="AlphaFoldDB" id="A0A431TUC7"/>
<dbReference type="Proteomes" id="UP000282184">
    <property type="component" value="Unassembled WGS sequence"/>
</dbReference>
<evidence type="ECO:0008006" key="3">
    <source>
        <dbReference type="Google" id="ProtNLM"/>
    </source>
</evidence>
<accession>A0A431TUC7</accession>
<dbReference type="PROSITE" id="PS51257">
    <property type="entry name" value="PROKAR_LIPOPROTEIN"/>
    <property type="match status" value="1"/>
</dbReference>
<dbReference type="EMBL" id="RXOF01000025">
    <property type="protein sequence ID" value="RTQ44717.1"/>
    <property type="molecule type" value="Genomic_DNA"/>
</dbReference>